<reference evidence="1 2" key="1">
    <citation type="journal article" date="2019" name="Sci. Rep.">
        <title>Orb-weaving spider Araneus ventricosus genome elucidates the spidroin gene catalogue.</title>
        <authorList>
            <person name="Kono N."/>
            <person name="Nakamura H."/>
            <person name="Ohtoshi R."/>
            <person name="Moran D.A.P."/>
            <person name="Shinohara A."/>
            <person name="Yoshida Y."/>
            <person name="Fujiwara M."/>
            <person name="Mori M."/>
            <person name="Tomita M."/>
            <person name="Arakawa K."/>
        </authorList>
    </citation>
    <scope>NUCLEOTIDE SEQUENCE [LARGE SCALE GENOMIC DNA]</scope>
</reference>
<comment type="caution">
    <text evidence="1">The sequence shown here is derived from an EMBL/GenBank/DDBJ whole genome shotgun (WGS) entry which is preliminary data.</text>
</comment>
<keyword evidence="2" id="KW-1185">Reference proteome</keyword>
<dbReference type="EMBL" id="BGPR01045998">
    <property type="protein sequence ID" value="GBO22947.1"/>
    <property type="molecule type" value="Genomic_DNA"/>
</dbReference>
<evidence type="ECO:0000313" key="2">
    <source>
        <dbReference type="Proteomes" id="UP000499080"/>
    </source>
</evidence>
<name>A0A4Y2VGT4_ARAVE</name>
<protein>
    <submittedName>
        <fullName evidence="1">Uncharacterized protein</fullName>
    </submittedName>
</protein>
<dbReference type="AlphaFoldDB" id="A0A4Y2VGT4"/>
<dbReference type="Proteomes" id="UP000499080">
    <property type="component" value="Unassembled WGS sequence"/>
</dbReference>
<evidence type="ECO:0000313" key="1">
    <source>
        <dbReference type="EMBL" id="GBO22947.1"/>
    </source>
</evidence>
<sequence>FSLVKSASYSEATRVLFWNEPHKSGQWSDDEDDA</sequence>
<organism evidence="1 2">
    <name type="scientific">Araneus ventricosus</name>
    <name type="common">Orbweaver spider</name>
    <name type="synonym">Epeira ventricosa</name>
    <dbReference type="NCBI Taxonomy" id="182803"/>
    <lineage>
        <taxon>Eukaryota</taxon>
        <taxon>Metazoa</taxon>
        <taxon>Ecdysozoa</taxon>
        <taxon>Arthropoda</taxon>
        <taxon>Chelicerata</taxon>
        <taxon>Arachnida</taxon>
        <taxon>Araneae</taxon>
        <taxon>Araneomorphae</taxon>
        <taxon>Entelegynae</taxon>
        <taxon>Araneoidea</taxon>
        <taxon>Araneidae</taxon>
        <taxon>Araneus</taxon>
    </lineage>
</organism>
<gene>
    <name evidence="1" type="ORF">AVEN_257212_1</name>
</gene>
<feature type="non-terminal residue" evidence="1">
    <location>
        <position position="1"/>
    </location>
</feature>
<accession>A0A4Y2VGT4</accession>
<proteinExistence type="predicted"/>